<dbReference type="Gene3D" id="1.10.10.10">
    <property type="entry name" value="Winged helix-like DNA-binding domain superfamily/Winged helix DNA-binding domain"/>
    <property type="match status" value="1"/>
</dbReference>
<gene>
    <name evidence="2" type="ordered locus">Thivi_1581</name>
</gene>
<evidence type="ECO:0000256" key="1">
    <source>
        <dbReference type="SAM" id="MobiDB-lite"/>
    </source>
</evidence>
<dbReference type="KEGG" id="tvi:Thivi_1581"/>
<feature type="compositionally biased region" description="Polar residues" evidence="1">
    <location>
        <begin position="94"/>
        <end position="115"/>
    </location>
</feature>
<organism evidence="2 3">
    <name type="scientific">Thiocystis violascens (strain ATCC 17096 / DSM 198 / 6111)</name>
    <name type="common">Chromatium violascens</name>
    <dbReference type="NCBI Taxonomy" id="765911"/>
    <lineage>
        <taxon>Bacteria</taxon>
        <taxon>Pseudomonadati</taxon>
        <taxon>Pseudomonadota</taxon>
        <taxon>Gammaproteobacteria</taxon>
        <taxon>Chromatiales</taxon>
        <taxon>Chromatiaceae</taxon>
        <taxon>Thiocystis</taxon>
    </lineage>
</organism>
<keyword evidence="3" id="KW-1185">Reference proteome</keyword>
<dbReference type="EMBL" id="CP003154">
    <property type="protein sequence ID" value="AFL73569.1"/>
    <property type="molecule type" value="Genomic_DNA"/>
</dbReference>
<dbReference type="AlphaFoldDB" id="I3Y9A1"/>
<dbReference type="InterPro" id="IPR036388">
    <property type="entry name" value="WH-like_DNA-bd_sf"/>
</dbReference>
<dbReference type="RefSeq" id="WP_014778035.1">
    <property type="nucleotide sequence ID" value="NC_018012.1"/>
</dbReference>
<dbReference type="OrthoDB" id="5298781at2"/>
<dbReference type="GO" id="GO:0006355">
    <property type="term" value="P:regulation of DNA-templated transcription"/>
    <property type="evidence" value="ECO:0007669"/>
    <property type="project" value="InterPro"/>
</dbReference>
<dbReference type="InterPro" id="IPR016032">
    <property type="entry name" value="Sig_transdc_resp-reg_C-effctor"/>
</dbReference>
<feature type="compositionally biased region" description="Polar residues" evidence="1">
    <location>
        <begin position="130"/>
        <end position="139"/>
    </location>
</feature>
<protein>
    <submittedName>
        <fullName evidence="2">Uncharacterized protein</fullName>
    </submittedName>
</protein>
<sequence>MALSNAERQRRYRERAYRDPDGHLLARITLSLASGPAAALKRLASGYGITQRELIERLLIQAERSVMDRLDPDQGTAYLDGKLPAGALPHNETGETLQDNDSTPDSLPNNETTSALLCGHDAEHEPLPHNTETPETLPSNDAPDQPLQDNDSCTLATATPGKPVSERDARILELAATGMKKRTIGTTLGIPESTVRWVIKQHGV</sequence>
<dbReference type="GO" id="GO:0003677">
    <property type="term" value="F:DNA binding"/>
    <property type="evidence" value="ECO:0007669"/>
    <property type="project" value="InterPro"/>
</dbReference>
<dbReference type="Proteomes" id="UP000006062">
    <property type="component" value="Chromosome"/>
</dbReference>
<feature type="region of interest" description="Disordered" evidence="1">
    <location>
        <begin position="77"/>
        <end position="166"/>
    </location>
</feature>
<reference evidence="2 3" key="1">
    <citation type="submission" date="2012-06" db="EMBL/GenBank/DDBJ databases">
        <title>Complete sequence of Thiocystis violascens DSM 198.</title>
        <authorList>
            <consortium name="US DOE Joint Genome Institute"/>
            <person name="Lucas S."/>
            <person name="Han J."/>
            <person name="Lapidus A."/>
            <person name="Cheng J.-F."/>
            <person name="Goodwin L."/>
            <person name="Pitluck S."/>
            <person name="Peters L."/>
            <person name="Ovchinnikova G."/>
            <person name="Teshima H."/>
            <person name="Detter J.C."/>
            <person name="Han C."/>
            <person name="Tapia R."/>
            <person name="Land M."/>
            <person name="Hauser L."/>
            <person name="Kyrpides N."/>
            <person name="Ivanova N."/>
            <person name="Pagani I."/>
            <person name="Vogl K."/>
            <person name="Liu Z."/>
            <person name="Frigaard N.-U."/>
            <person name="Bryant D."/>
            <person name="Woyke T."/>
        </authorList>
    </citation>
    <scope>NUCLEOTIDE SEQUENCE [LARGE SCALE GENOMIC DNA]</scope>
    <source>
        <strain evidence="3">ATCC 17096 / DSM 198 / 6111</strain>
    </source>
</reference>
<proteinExistence type="predicted"/>
<dbReference type="SUPFAM" id="SSF46894">
    <property type="entry name" value="C-terminal effector domain of the bipartite response regulators"/>
    <property type="match status" value="1"/>
</dbReference>
<feature type="compositionally biased region" description="Polar residues" evidence="1">
    <location>
        <begin position="147"/>
        <end position="157"/>
    </location>
</feature>
<dbReference type="eggNOG" id="ENOG5031RM0">
    <property type="taxonomic scope" value="Bacteria"/>
</dbReference>
<accession>I3Y9A1</accession>
<dbReference type="STRING" id="765911.Thivi_1581"/>
<dbReference type="HOGENOM" id="CLU_1342743_0_0_6"/>
<name>I3Y9A1_THIV6</name>
<evidence type="ECO:0000313" key="3">
    <source>
        <dbReference type="Proteomes" id="UP000006062"/>
    </source>
</evidence>
<evidence type="ECO:0000313" key="2">
    <source>
        <dbReference type="EMBL" id="AFL73569.1"/>
    </source>
</evidence>